<reference evidence="1 2" key="1">
    <citation type="submission" date="2021-06" db="EMBL/GenBank/DDBJ databases">
        <title>Caerostris extrusa draft genome.</title>
        <authorList>
            <person name="Kono N."/>
            <person name="Arakawa K."/>
        </authorList>
    </citation>
    <scope>NUCLEOTIDE SEQUENCE [LARGE SCALE GENOMIC DNA]</scope>
</reference>
<comment type="caution">
    <text evidence="1">The sequence shown here is derived from an EMBL/GenBank/DDBJ whole genome shotgun (WGS) entry which is preliminary data.</text>
</comment>
<accession>A0AAV4Q5U6</accession>
<dbReference type="EMBL" id="BPLR01005831">
    <property type="protein sequence ID" value="GIY05348.1"/>
    <property type="molecule type" value="Genomic_DNA"/>
</dbReference>
<name>A0AAV4Q5U6_CAEEX</name>
<organism evidence="1 2">
    <name type="scientific">Caerostris extrusa</name>
    <name type="common">Bark spider</name>
    <name type="synonym">Caerostris bankana</name>
    <dbReference type="NCBI Taxonomy" id="172846"/>
    <lineage>
        <taxon>Eukaryota</taxon>
        <taxon>Metazoa</taxon>
        <taxon>Ecdysozoa</taxon>
        <taxon>Arthropoda</taxon>
        <taxon>Chelicerata</taxon>
        <taxon>Arachnida</taxon>
        <taxon>Araneae</taxon>
        <taxon>Araneomorphae</taxon>
        <taxon>Entelegynae</taxon>
        <taxon>Araneoidea</taxon>
        <taxon>Araneidae</taxon>
        <taxon>Caerostris</taxon>
    </lineage>
</organism>
<keyword evidence="2" id="KW-1185">Reference proteome</keyword>
<dbReference type="Proteomes" id="UP001054945">
    <property type="component" value="Unassembled WGS sequence"/>
</dbReference>
<proteinExistence type="predicted"/>
<protein>
    <submittedName>
        <fullName evidence="1">Uncharacterized protein</fullName>
    </submittedName>
</protein>
<evidence type="ECO:0000313" key="2">
    <source>
        <dbReference type="Proteomes" id="UP001054945"/>
    </source>
</evidence>
<gene>
    <name evidence="1" type="ORF">CEXT_704311</name>
</gene>
<evidence type="ECO:0000313" key="1">
    <source>
        <dbReference type="EMBL" id="GIY05348.1"/>
    </source>
</evidence>
<sequence>MSYSLCSFPSNAAVTERQMSWFRICEPVHADFTDLIRRNTSHSTFSFPIHPPPFHPSCSQHLWASEFDIGRFSKILRMSRSPPSLSMVDCIFRT</sequence>
<dbReference type="AlphaFoldDB" id="A0AAV4Q5U6"/>